<feature type="domain" description="2EXR" evidence="1">
    <location>
        <begin position="38"/>
        <end position="93"/>
    </location>
</feature>
<evidence type="ECO:0000313" key="2">
    <source>
        <dbReference type="EMBL" id="KAK8046934.1"/>
    </source>
</evidence>
<proteinExistence type="predicted"/>
<organism evidence="2 3">
    <name type="scientific">Apiospora saccharicola</name>
    <dbReference type="NCBI Taxonomy" id="335842"/>
    <lineage>
        <taxon>Eukaryota</taxon>
        <taxon>Fungi</taxon>
        <taxon>Dikarya</taxon>
        <taxon>Ascomycota</taxon>
        <taxon>Pezizomycotina</taxon>
        <taxon>Sordariomycetes</taxon>
        <taxon>Xylariomycetidae</taxon>
        <taxon>Amphisphaeriales</taxon>
        <taxon>Apiosporaceae</taxon>
        <taxon>Apiospora</taxon>
    </lineage>
</organism>
<dbReference type="InterPro" id="IPR045518">
    <property type="entry name" value="2EXR"/>
</dbReference>
<comment type="caution">
    <text evidence="2">The sequence shown here is derived from an EMBL/GenBank/DDBJ whole genome shotgun (WGS) entry which is preliminary data.</text>
</comment>
<dbReference type="Pfam" id="PF20150">
    <property type="entry name" value="2EXR"/>
    <property type="match status" value="1"/>
</dbReference>
<sequence>MSPHIDTTSSQPSQGENIREVGPFEKREFHPFSRALSILLNTQRPLGRFRQPALLHVCNESRNHLLKFHYVKSFTGTFSTSPYQWVNFDVDTVRLKVRCPSLIHAMQYPIQNLLIECRDEGLSIYCPVNIPGMLRMIPSLRKVTLVVLDSYDDSRDDWLVSWAPLFDALYRPRWMRTGRSSTCVSLCGMPEHLVEGGGPMELKPTDYPIKYHKDASDLIDQYWLRLVVFHRFIF</sequence>
<name>A0ABR1TJW1_9PEZI</name>
<dbReference type="Proteomes" id="UP001446871">
    <property type="component" value="Unassembled WGS sequence"/>
</dbReference>
<keyword evidence="3" id="KW-1185">Reference proteome</keyword>
<accession>A0ABR1TJW1</accession>
<gene>
    <name evidence="2" type="ORF">PG996_014998</name>
</gene>
<dbReference type="EMBL" id="JAQQWM010000009">
    <property type="protein sequence ID" value="KAK8046934.1"/>
    <property type="molecule type" value="Genomic_DNA"/>
</dbReference>
<protein>
    <recommendedName>
        <fullName evidence="1">2EXR domain-containing protein</fullName>
    </recommendedName>
</protein>
<reference evidence="2 3" key="1">
    <citation type="submission" date="2023-01" db="EMBL/GenBank/DDBJ databases">
        <title>Analysis of 21 Apiospora genomes using comparative genomics revels a genus with tremendous synthesis potential of carbohydrate active enzymes and secondary metabolites.</title>
        <authorList>
            <person name="Sorensen T."/>
        </authorList>
    </citation>
    <scope>NUCLEOTIDE SEQUENCE [LARGE SCALE GENOMIC DNA]</scope>
    <source>
        <strain evidence="2 3">CBS 83171</strain>
    </source>
</reference>
<evidence type="ECO:0000259" key="1">
    <source>
        <dbReference type="Pfam" id="PF20150"/>
    </source>
</evidence>
<evidence type="ECO:0000313" key="3">
    <source>
        <dbReference type="Proteomes" id="UP001446871"/>
    </source>
</evidence>